<dbReference type="AlphaFoldDB" id="A0A812TSM3"/>
<proteinExistence type="predicted"/>
<name>A0A812TSM3_9DINO</name>
<comment type="caution">
    <text evidence="1">The sequence shown here is derived from an EMBL/GenBank/DDBJ whole genome shotgun (WGS) entry which is preliminary data.</text>
</comment>
<protein>
    <submittedName>
        <fullName evidence="1">Uncharacterized protein</fullName>
    </submittedName>
</protein>
<feature type="non-terminal residue" evidence="1">
    <location>
        <position position="1"/>
    </location>
</feature>
<dbReference type="OrthoDB" id="437627at2759"/>
<dbReference type="EMBL" id="CAJNJA010025656">
    <property type="protein sequence ID" value="CAE7546771.1"/>
    <property type="molecule type" value="Genomic_DNA"/>
</dbReference>
<feature type="non-terminal residue" evidence="1">
    <location>
        <position position="255"/>
    </location>
</feature>
<evidence type="ECO:0000313" key="2">
    <source>
        <dbReference type="Proteomes" id="UP000601435"/>
    </source>
</evidence>
<evidence type="ECO:0000313" key="1">
    <source>
        <dbReference type="EMBL" id="CAE7546771.1"/>
    </source>
</evidence>
<accession>A0A812TSM3</accession>
<dbReference type="Proteomes" id="UP000601435">
    <property type="component" value="Unassembled WGS sequence"/>
</dbReference>
<keyword evidence="2" id="KW-1185">Reference proteome</keyword>
<gene>
    <name evidence="1" type="ORF">SNEC2469_LOCUS15754</name>
</gene>
<reference evidence="1" key="1">
    <citation type="submission" date="2021-02" db="EMBL/GenBank/DDBJ databases">
        <authorList>
            <person name="Dougan E. K."/>
            <person name="Rhodes N."/>
            <person name="Thang M."/>
            <person name="Chan C."/>
        </authorList>
    </citation>
    <scope>NUCLEOTIDE SEQUENCE</scope>
</reference>
<sequence>RHAEPVDAASAEGLAVWREKRQASSYGQLVHFSVVDVSFFEEALQSVKSIMFACLPVSNIRLTLWHSPSEDGSLKGDPEIEAIAKKLYFKWFTLLVESCREGVRSALAAVPDSDAGTQWRKHFVRLHFRAILHADRKPNAKAGVVTGKVVRRPRAEPPDDPPMPLQVPSIELCLGQVWLRGASGALKSSGAGIGNLALAAASMRAFRGKDAAEAPAPEKQLTDASCAAWASCKTALQKALLIGTLDQVLAKLVPA</sequence>
<organism evidence="1 2">
    <name type="scientific">Symbiodinium necroappetens</name>
    <dbReference type="NCBI Taxonomy" id="1628268"/>
    <lineage>
        <taxon>Eukaryota</taxon>
        <taxon>Sar</taxon>
        <taxon>Alveolata</taxon>
        <taxon>Dinophyceae</taxon>
        <taxon>Suessiales</taxon>
        <taxon>Symbiodiniaceae</taxon>
        <taxon>Symbiodinium</taxon>
    </lineage>
</organism>